<dbReference type="GO" id="GO:0005829">
    <property type="term" value="C:cytosol"/>
    <property type="evidence" value="ECO:0007669"/>
    <property type="project" value="UniProtKB-SubCell"/>
</dbReference>
<organism evidence="9 10">
    <name type="scientific">Nannospalax galili</name>
    <name type="common">Northern Israeli blind subterranean mole rat</name>
    <name type="synonym">Spalax galili</name>
    <dbReference type="NCBI Taxonomy" id="1026970"/>
    <lineage>
        <taxon>Eukaryota</taxon>
        <taxon>Metazoa</taxon>
        <taxon>Chordata</taxon>
        <taxon>Craniata</taxon>
        <taxon>Vertebrata</taxon>
        <taxon>Euteleostomi</taxon>
        <taxon>Mammalia</taxon>
        <taxon>Eutheria</taxon>
        <taxon>Euarchontoglires</taxon>
        <taxon>Glires</taxon>
        <taxon>Rodentia</taxon>
        <taxon>Myomorpha</taxon>
        <taxon>Muroidea</taxon>
        <taxon>Spalacidae</taxon>
        <taxon>Spalacinae</taxon>
        <taxon>Nannospalax</taxon>
    </lineage>
</organism>
<gene>
    <name evidence="9" type="primary">Cnbd2</name>
</gene>
<dbReference type="OMA" id="KTTKPCY"/>
<keyword evidence="5" id="KW-0114">cAMP</keyword>
<dbReference type="Ensembl" id="ENSNGAT00000012805.1">
    <property type="protein sequence ID" value="ENSNGAP00000007320.1"/>
    <property type="gene ID" value="ENSNGAG00000010585.1"/>
</dbReference>
<evidence type="ECO:0000256" key="5">
    <source>
        <dbReference type="ARBA" id="ARBA00023149"/>
    </source>
</evidence>
<dbReference type="Gene3D" id="2.60.120.10">
    <property type="entry name" value="Jelly Rolls"/>
    <property type="match status" value="2"/>
</dbReference>
<dbReference type="Pfam" id="PF00027">
    <property type="entry name" value="cNMP_binding"/>
    <property type="match status" value="1"/>
</dbReference>
<evidence type="ECO:0000256" key="3">
    <source>
        <dbReference type="ARBA" id="ARBA00022566"/>
    </source>
</evidence>
<dbReference type="InterPro" id="IPR014710">
    <property type="entry name" value="RmlC-like_jellyroll"/>
</dbReference>
<evidence type="ECO:0000256" key="6">
    <source>
        <dbReference type="ARBA" id="ARBA00059651"/>
    </source>
</evidence>
<evidence type="ECO:0000313" key="10">
    <source>
        <dbReference type="Proteomes" id="UP000694381"/>
    </source>
</evidence>
<comment type="subcellular location">
    <subcellularLocation>
        <location evidence="1">Cytoplasm</location>
        <location evidence="1">Cytosol</location>
    </subcellularLocation>
</comment>
<evidence type="ECO:0000259" key="8">
    <source>
        <dbReference type="PROSITE" id="PS50042"/>
    </source>
</evidence>
<sequence length="534" mass="63059">MMIRVCKMFRQGLRGFWEYQITEPAHRRHPIFSFWDKRKQSRITFDTLDFVAEEKKPSWRTEQEIQTLCNILQDLDCYRNYAEPLQLLLAKVMRFERFGRRRVIIKKGQRGNSFYFIYLGRVAVTEDEDGSSAFLDPHPTLLHKGSCFGEMGLLSTALRRATVVCMEETEFLVVDREDFMASKLDEEVQKETRYRFDFFRKLDLFQSWSDEKLWDLVSMGRIEKFSYGQLVSKDFVESSFVTFICKGSCEILRMINLGTSPSYYNWVWQHLKLLDHMPVTVHLNEMSPMERFKEFQIKSYPLQDFNYLKLLCLQKARKQQGITFHGNINTSENSLLKLLGPKVKSRYGTSVKCSMGNTMFGELPKDAIVGVYMKIHTVEEGDVVGSHQVFLPESQRDTRTFILMSLGAELIRVKKEKFYDLIDEDTREKFLKIEAEYPSDEELCQRFLRENDWNIFRKDLVRLLVEPLQKQLFTPIQIKKKEIYNPKSLVLDLCSLNKRSKQRHPIFLAPQKYLPPLRIVQAISAPRHKIRELL</sequence>
<evidence type="ECO:0000256" key="4">
    <source>
        <dbReference type="ARBA" id="ARBA00022741"/>
    </source>
</evidence>
<evidence type="ECO:0000256" key="7">
    <source>
        <dbReference type="ARBA" id="ARBA00072573"/>
    </source>
</evidence>
<keyword evidence="2" id="KW-0963">Cytoplasm</keyword>
<comment type="function">
    <text evidence="6">Essential for male fertility. Plays an important role in spermatogenesis and regulates sperm motility by controlling the development of the flagellar bending of sperm.</text>
</comment>
<dbReference type="SMART" id="SM00100">
    <property type="entry name" value="cNMP"/>
    <property type="match status" value="1"/>
</dbReference>
<dbReference type="InterPro" id="IPR018488">
    <property type="entry name" value="cNMP-bd_CS"/>
</dbReference>
<dbReference type="GeneTree" id="ENSGT00390000003964"/>
<dbReference type="InterPro" id="IPR000595">
    <property type="entry name" value="cNMP-bd_dom"/>
</dbReference>
<evidence type="ECO:0000256" key="1">
    <source>
        <dbReference type="ARBA" id="ARBA00004514"/>
    </source>
</evidence>
<keyword evidence="10" id="KW-1185">Reference proteome</keyword>
<dbReference type="GO" id="GO:0030552">
    <property type="term" value="F:cAMP binding"/>
    <property type="evidence" value="ECO:0007669"/>
    <property type="project" value="UniProtKB-KW"/>
</dbReference>
<dbReference type="Proteomes" id="UP000694381">
    <property type="component" value="Unassembled WGS sequence"/>
</dbReference>
<reference evidence="9" key="1">
    <citation type="submission" date="2025-08" db="UniProtKB">
        <authorList>
            <consortium name="Ensembl"/>
        </authorList>
    </citation>
    <scope>IDENTIFICATION</scope>
</reference>
<dbReference type="PROSITE" id="PS50042">
    <property type="entry name" value="CNMP_BINDING_3"/>
    <property type="match status" value="1"/>
</dbReference>
<feature type="domain" description="Cyclic nucleotide-binding" evidence="8">
    <location>
        <begin position="77"/>
        <end position="179"/>
    </location>
</feature>
<dbReference type="FunFam" id="2.60.120.10:FF:000083">
    <property type="entry name" value="Cyclic nucleotide binding domain containing 2"/>
    <property type="match status" value="1"/>
</dbReference>
<dbReference type="PROSITE" id="PS00888">
    <property type="entry name" value="CNMP_BINDING_1"/>
    <property type="match status" value="1"/>
</dbReference>
<evidence type="ECO:0000256" key="2">
    <source>
        <dbReference type="ARBA" id="ARBA00022490"/>
    </source>
</evidence>
<dbReference type="PANTHER" id="PTHR23011">
    <property type="entry name" value="CYCLIC NUCLEOTIDE-BINDING DOMAIN CONTAINING PROTEIN"/>
    <property type="match status" value="1"/>
</dbReference>
<protein>
    <recommendedName>
        <fullName evidence="7">Cyclic nucleotide-binding domain-containing protein 2</fullName>
    </recommendedName>
</protein>
<name>A0A8C6QRT9_NANGA</name>
<dbReference type="GO" id="GO:0007283">
    <property type="term" value="P:spermatogenesis"/>
    <property type="evidence" value="ECO:0007669"/>
    <property type="project" value="TreeGrafter"/>
</dbReference>
<dbReference type="InterPro" id="IPR018490">
    <property type="entry name" value="cNMP-bd_dom_sf"/>
</dbReference>
<accession>A0A8C6QRT9</accession>
<dbReference type="CDD" id="cd00038">
    <property type="entry name" value="CAP_ED"/>
    <property type="match status" value="1"/>
</dbReference>
<keyword evidence="3" id="KW-0116">cAMP-binding</keyword>
<dbReference type="PANTHER" id="PTHR23011:SF43">
    <property type="entry name" value="CYCLIC NUCLEOTIDE-BINDING DOMAIN-CONTAINING PROTEIN 2"/>
    <property type="match status" value="1"/>
</dbReference>
<proteinExistence type="predicted"/>
<reference evidence="9" key="2">
    <citation type="submission" date="2025-09" db="UniProtKB">
        <authorList>
            <consortium name="Ensembl"/>
        </authorList>
    </citation>
    <scope>IDENTIFICATION</scope>
</reference>
<dbReference type="SUPFAM" id="SSF51206">
    <property type="entry name" value="cAMP-binding domain-like"/>
    <property type="match status" value="2"/>
</dbReference>
<dbReference type="AlphaFoldDB" id="A0A8C6QRT9"/>
<keyword evidence="4" id="KW-0547">Nucleotide-binding</keyword>
<evidence type="ECO:0000313" key="9">
    <source>
        <dbReference type="Ensembl" id="ENSNGAP00000007320.1"/>
    </source>
</evidence>